<sequence>MVRQGGDEVSFIGIQVAAGSHHHLCEVVVNWSPGHLVTWTAPLGMVSREKMSLQFSNYLIFSARDFSLLQSIALRVSVSVGKRFGSDVN</sequence>
<organism evidence="1 2">
    <name type="scientific">Plakobranchus ocellatus</name>
    <dbReference type="NCBI Taxonomy" id="259542"/>
    <lineage>
        <taxon>Eukaryota</taxon>
        <taxon>Metazoa</taxon>
        <taxon>Spiralia</taxon>
        <taxon>Lophotrochozoa</taxon>
        <taxon>Mollusca</taxon>
        <taxon>Gastropoda</taxon>
        <taxon>Heterobranchia</taxon>
        <taxon>Euthyneura</taxon>
        <taxon>Panpulmonata</taxon>
        <taxon>Sacoglossa</taxon>
        <taxon>Placobranchoidea</taxon>
        <taxon>Plakobranchidae</taxon>
        <taxon>Plakobranchus</taxon>
    </lineage>
</organism>
<keyword evidence="2" id="KW-1185">Reference proteome</keyword>
<dbReference type="Proteomes" id="UP000735302">
    <property type="component" value="Unassembled WGS sequence"/>
</dbReference>
<accession>A0AAV4CN87</accession>
<evidence type="ECO:0000313" key="1">
    <source>
        <dbReference type="EMBL" id="GFO33159.1"/>
    </source>
</evidence>
<name>A0AAV4CN87_9GAST</name>
<evidence type="ECO:0000313" key="2">
    <source>
        <dbReference type="Proteomes" id="UP000735302"/>
    </source>
</evidence>
<dbReference type="EMBL" id="BLXT01006765">
    <property type="protein sequence ID" value="GFO33159.1"/>
    <property type="molecule type" value="Genomic_DNA"/>
</dbReference>
<protein>
    <submittedName>
        <fullName evidence="1">Uncharacterized protein</fullName>
    </submittedName>
</protein>
<dbReference type="AlphaFoldDB" id="A0AAV4CN87"/>
<comment type="caution">
    <text evidence="1">The sequence shown here is derived from an EMBL/GenBank/DDBJ whole genome shotgun (WGS) entry which is preliminary data.</text>
</comment>
<reference evidence="1 2" key="1">
    <citation type="journal article" date="2021" name="Elife">
        <title>Chloroplast acquisition without the gene transfer in kleptoplastic sea slugs, Plakobranchus ocellatus.</title>
        <authorList>
            <person name="Maeda T."/>
            <person name="Takahashi S."/>
            <person name="Yoshida T."/>
            <person name="Shimamura S."/>
            <person name="Takaki Y."/>
            <person name="Nagai Y."/>
            <person name="Toyoda A."/>
            <person name="Suzuki Y."/>
            <person name="Arimoto A."/>
            <person name="Ishii H."/>
            <person name="Satoh N."/>
            <person name="Nishiyama T."/>
            <person name="Hasebe M."/>
            <person name="Maruyama T."/>
            <person name="Minagawa J."/>
            <person name="Obokata J."/>
            <person name="Shigenobu S."/>
        </authorList>
    </citation>
    <scope>NUCLEOTIDE SEQUENCE [LARGE SCALE GENOMIC DNA]</scope>
</reference>
<proteinExistence type="predicted"/>
<gene>
    <name evidence="1" type="ORF">PoB_005966400</name>
</gene>